<dbReference type="PROSITE" id="PS50089">
    <property type="entry name" value="ZF_RING_2"/>
    <property type="match status" value="1"/>
</dbReference>
<dbReference type="InterPro" id="IPR013083">
    <property type="entry name" value="Znf_RING/FYVE/PHD"/>
</dbReference>
<proteinExistence type="predicted"/>
<evidence type="ECO:0000256" key="2">
    <source>
        <dbReference type="ARBA" id="ARBA00022692"/>
    </source>
</evidence>
<keyword evidence="5" id="KW-0862">Zinc</keyword>
<accession>A0ABR0UXC6</accession>
<evidence type="ECO:0000256" key="8">
    <source>
        <dbReference type="PROSITE-ProRule" id="PRU00175"/>
    </source>
</evidence>
<protein>
    <recommendedName>
        <fullName evidence="10">RING-type domain-containing protein</fullName>
    </recommendedName>
</protein>
<evidence type="ECO:0000259" key="10">
    <source>
        <dbReference type="PROSITE" id="PS50089"/>
    </source>
</evidence>
<name>A0ABR0UXC6_REHGL</name>
<evidence type="ECO:0000313" key="11">
    <source>
        <dbReference type="EMBL" id="KAK6126931.1"/>
    </source>
</evidence>
<reference evidence="11 12" key="1">
    <citation type="journal article" date="2021" name="Comput. Struct. Biotechnol. J.">
        <title>De novo genome assembly of the potent medicinal plant Rehmannia glutinosa using nanopore technology.</title>
        <authorList>
            <person name="Ma L."/>
            <person name="Dong C."/>
            <person name="Song C."/>
            <person name="Wang X."/>
            <person name="Zheng X."/>
            <person name="Niu Y."/>
            <person name="Chen S."/>
            <person name="Feng W."/>
        </authorList>
    </citation>
    <scope>NUCLEOTIDE SEQUENCE [LARGE SCALE GENOMIC DNA]</scope>
    <source>
        <strain evidence="11">DH-2019</strain>
    </source>
</reference>
<evidence type="ECO:0000256" key="4">
    <source>
        <dbReference type="ARBA" id="ARBA00022771"/>
    </source>
</evidence>
<keyword evidence="3" id="KW-0479">Metal-binding</keyword>
<dbReference type="SMART" id="SM00184">
    <property type="entry name" value="RING"/>
    <property type="match status" value="1"/>
</dbReference>
<dbReference type="Gene3D" id="3.30.40.10">
    <property type="entry name" value="Zinc/RING finger domain, C3HC4 (zinc finger)"/>
    <property type="match status" value="1"/>
</dbReference>
<feature type="compositionally biased region" description="Polar residues" evidence="9">
    <location>
        <begin position="1"/>
        <end position="11"/>
    </location>
</feature>
<comment type="subcellular location">
    <subcellularLocation>
        <location evidence="1">Membrane</location>
        <topology evidence="1">Single-pass membrane protein</topology>
    </subcellularLocation>
</comment>
<dbReference type="EMBL" id="JABTTQ020001959">
    <property type="protein sequence ID" value="KAK6126931.1"/>
    <property type="molecule type" value="Genomic_DNA"/>
</dbReference>
<gene>
    <name evidence="11" type="ORF">DH2020_039325</name>
</gene>
<evidence type="ECO:0000256" key="7">
    <source>
        <dbReference type="ARBA" id="ARBA00023136"/>
    </source>
</evidence>
<dbReference type="InterPro" id="IPR001841">
    <property type="entry name" value="Znf_RING"/>
</dbReference>
<keyword evidence="2" id="KW-0812">Transmembrane</keyword>
<organism evidence="11 12">
    <name type="scientific">Rehmannia glutinosa</name>
    <name type="common">Chinese foxglove</name>
    <dbReference type="NCBI Taxonomy" id="99300"/>
    <lineage>
        <taxon>Eukaryota</taxon>
        <taxon>Viridiplantae</taxon>
        <taxon>Streptophyta</taxon>
        <taxon>Embryophyta</taxon>
        <taxon>Tracheophyta</taxon>
        <taxon>Spermatophyta</taxon>
        <taxon>Magnoliopsida</taxon>
        <taxon>eudicotyledons</taxon>
        <taxon>Gunneridae</taxon>
        <taxon>Pentapetalae</taxon>
        <taxon>asterids</taxon>
        <taxon>lamiids</taxon>
        <taxon>Lamiales</taxon>
        <taxon>Orobanchaceae</taxon>
        <taxon>Rehmannieae</taxon>
        <taxon>Rehmannia</taxon>
    </lineage>
</organism>
<feature type="domain" description="RING-type" evidence="10">
    <location>
        <begin position="470"/>
        <end position="512"/>
    </location>
</feature>
<evidence type="ECO:0000313" key="12">
    <source>
        <dbReference type="Proteomes" id="UP001318860"/>
    </source>
</evidence>
<dbReference type="Pfam" id="PF13639">
    <property type="entry name" value="zf-RING_2"/>
    <property type="match status" value="1"/>
</dbReference>
<evidence type="ECO:0000256" key="1">
    <source>
        <dbReference type="ARBA" id="ARBA00004167"/>
    </source>
</evidence>
<keyword evidence="6" id="KW-1133">Transmembrane helix</keyword>
<feature type="region of interest" description="Disordered" evidence="9">
    <location>
        <begin position="1"/>
        <end position="24"/>
    </location>
</feature>
<dbReference type="SUPFAM" id="SSF57850">
    <property type="entry name" value="RING/U-box"/>
    <property type="match status" value="1"/>
</dbReference>
<dbReference type="PANTHER" id="PTHR47168">
    <property type="entry name" value="RING ZINC FINGER DOMAIN SUPERFAMILY PROTEIN-RELATED"/>
    <property type="match status" value="1"/>
</dbReference>
<keyword evidence="12" id="KW-1185">Reference proteome</keyword>
<evidence type="ECO:0000256" key="9">
    <source>
        <dbReference type="SAM" id="MobiDB-lite"/>
    </source>
</evidence>
<dbReference type="PANTHER" id="PTHR47168:SF6">
    <property type="entry name" value="E3 UBIQUITIN-PROTEIN LIGASE RLIM-LIKE"/>
    <property type="match status" value="1"/>
</dbReference>
<dbReference type="Proteomes" id="UP001318860">
    <property type="component" value="Unassembled WGS sequence"/>
</dbReference>
<sequence length="526" mass="58186">MGSGISRTGSGPSPRAGPQQRRRPTIRRTISSLLVCGASSSSREMEDYPAELLVNSAEHDRQEKLRFPRKKSDLSLGNRNDLITVKSESVVSSGRCLAAHENHAHEDGASNVDSGNKGKCLSESRELVPLHQYTGNSRVNENASTSYVDRPSPYRVSANEMSHGINFNMNGVSSQIGDELNNSRSVYHRLGEPSLDDVSVENNVPEEVDFSNSDFGTSFVSDSSVDFHLLRDDTLQDVTPSGLGFLVSEREQSRQDRSLLHVDVVSISSNVLQSNSAELSSREARRNSRRLFWDAFSRRSSRGHTDPRNLAFSPGDSDNLRSHDRWLLDFSGGFLNDEIGGDLRSHESRTPGSNEQRWNSRSEIWERLRGGLDATDHPTAVCPRGIHADGSCLCQSSSSAEESGPRAGISRIVMLAEALFEVLDQIHQQPMSLSLSMVSLPAQESVVNSFPVKTHRKTERLGSADDVSQCYICLAEYEDGDKIRILPCHHEYHMSCVDKWLKEIHGVCPLCRGDVREGFTEGSISN</sequence>
<keyword evidence="4 8" id="KW-0863">Zinc-finger</keyword>
<evidence type="ECO:0000256" key="3">
    <source>
        <dbReference type="ARBA" id="ARBA00022723"/>
    </source>
</evidence>
<evidence type="ECO:0000256" key="5">
    <source>
        <dbReference type="ARBA" id="ARBA00022833"/>
    </source>
</evidence>
<dbReference type="InterPro" id="IPR051653">
    <property type="entry name" value="E3_ligase_sorting_rcpt"/>
</dbReference>
<comment type="caution">
    <text evidence="11">The sequence shown here is derived from an EMBL/GenBank/DDBJ whole genome shotgun (WGS) entry which is preliminary data.</text>
</comment>
<evidence type="ECO:0000256" key="6">
    <source>
        <dbReference type="ARBA" id="ARBA00022989"/>
    </source>
</evidence>
<keyword evidence="7" id="KW-0472">Membrane</keyword>